<keyword evidence="1" id="KW-0732">Signal</keyword>
<feature type="signal peptide" evidence="1">
    <location>
        <begin position="1"/>
        <end position="19"/>
    </location>
</feature>
<sequence length="219" mass="23330">MNVPIRRAGVGVLATVALALTGCATSGSGDGNDQTEPTEVSDEITDEPVTLRLAYTDDPPTEALVDGFTEKYPNVTIETEQTGFSNYISSITRSMSSEDAPDIAQYNPGAMRSLVPAGEVLDLEQYSDLYSWEESFPPASLEQLMSDEEAKEFGTGSLYAAPGGLSVLGVYYNKEMLEEAGVDSLPSTLDEFVEAMDTVEQAGTRPLSLGALQVGAIHL</sequence>
<feature type="chain" id="PRO_5045982217" description="Extracellular solute-binding protein" evidence="1">
    <location>
        <begin position="20"/>
        <end position="219"/>
    </location>
</feature>
<dbReference type="InterPro" id="IPR006059">
    <property type="entry name" value="SBP"/>
</dbReference>
<dbReference type="PANTHER" id="PTHR43649">
    <property type="entry name" value="ARABINOSE-BINDING PROTEIN-RELATED"/>
    <property type="match status" value="1"/>
</dbReference>
<dbReference type="SUPFAM" id="SSF53850">
    <property type="entry name" value="Periplasmic binding protein-like II"/>
    <property type="match status" value="1"/>
</dbReference>
<evidence type="ECO:0000313" key="3">
    <source>
        <dbReference type="Proteomes" id="UP001500622"/>
    </source>
</evidence>
<comment type="caution">
    <text evidence="2">The sequence shown here is derived from an EMBL/GenBank/DDBJ whole genome shotgun (WGS) entry which is preliminary data.</text>
</comment>
<proteinExistence type="predicted"/>
<dbReference type="Proteomes" id="UP001500622">
    <property type="component" value="Unassembled WGS sequence"/>
</dbReference>
<evidence type="ECO:0008006" key="4">
    <source>
        <dbReference type="Google" id="ProtNLM"/>
    </source>
</evidence>
<accession>A0ABP8LBH6</accession>
<dbReference type="Gene3D" id="3.40.190.10">
    <property type="entry name" value="Periplasmic binding protein-like II"/>
    <property type="match status" value="2"/>
</dbReference>
<name>A0ABP8LBH6_9MICO</name>
<evidence type="ECO:0000256" key="1">
    <source>
        <dbReference type="SAM" id="SignalP"/>
    </source>
</evidence>
<dbReference type="Pfam" id="PF01547">
    <property type="entry name" value="SBP_bac_1"/>
    <property type="match status" value="1"/>
</dbReference>
<reference evidence="3" key="1">
    <citation type="journal article" date="2019" name="Int. J. Syst. Evol. Microbiol.">
        <title>The Global Catalogue of Microorganisms (GCM) 10K type strain sequencing project: providing services to taxonomists for standard genome sequencing and annotation.</title>
        <authorList>
            <consortium name="The Broad Institute Genomics Platform"/>
            <consortium name="The Broad Institute Genome Sequencing Center for Infectious Disease"/>
            <person name="Wu L."/>
            <person name="Ma J."/>
        </authorList>
    </citation>
    <scope>NUCLEOTIDE SEQUENCE [LARGE SCALE GENOMIC DNA]</scope>
    <source>
        <strain evidence="3">JCM 17810</strain>
    </source>
</reference>
<organism evidence="2 3">
    <name type="scientific">Georgenia halophila</name>
    <dbReference type="NCBI Taxonomy" id="620889"/>
    <lineage>
        <taxon>Bacteria</taxon>
        <taxon>Bacillati</taxon>
        <taxon>Actinomycetota</taxon>
        <taxon>Actinomycetes</taxon>
        <taxon>Micrococcales</taxon>
        <taxon>Bogoriellaceae</taxon>
        <taxon>Georgenia</taxon>
    </lineage>
</organism>
<keyword evidence="3" id="KW-1185">Reference proteome</keyword>
<evidence type="ECO:0000313" key="2">
    <source>
        <dbReference type="EMBL" id="GAA4425867.1"/>
    </source>
</evidence>
<gene>
    <name evidence="2" type="ORF">GCM10023169_24000</name>
</gene>
<dbReference type="EMBL" id="BAABGN010000011">
    <property type="protein sequence ID" value="GAA4425867.1"/>
    <property type="molecule type" value="Genomic_DNA"/>
</dbReference>
<dbReference type="InterPro" id="IPR050490">
    <property type="entry name" value="Bact_solute-bd_prot1"/>
</dbReference>
<dbReference type="PROSITE" id="PS51257">
    <property type="entry name" value="PROKAR_LIPOPROTEIN"/>
    <property type="match status" value="1"/>
</dbReference>
<protein>
    <recommendedName>
        <fullName evidence="4">Extracellular solute-binding protein</fullName>
    </recommendedName>
</protein>